<dbReference type="AlphaFoldDB" id="A0A381TX55"/>
<keyword evidence="1" id="KW-1133">Transmembrane helix</keyword>
<keyword evidence="1" id="KW-0472">Membrane</keyword>
<feature type="transmembrane region" description="Helical" evidence="1">
    <location>
        <begin position="117"/>
        <end position="136"/>
    </location>
</feature>
<proteinExistence type="predicted"/>
<dbReference type="EMBL" id="UINC01005300">
    <property type="protein sequence ID" value="SVA20429.1"/>
    <property type="molecule type" value="Genomic_DNA"/>
</dbReference>
<sequence>METIVRLRSHTLLLLLLSLQLSGCSTWQPRTVSPQEVIEMEQPSRVRVTTQARVVEEASPNLDRVALRDESELVLSNPTVANGMIVGTTDAGPVARVVLGDVLSIEVQESDAVRTGVLAGGVALVSTLFVLLLSTLSGG</sequence>
<organism evidence="2">
    <name type="scientific">marine metagenome</name>
    <dbReference type="NCBI Taxonomy" id="408172"/>
    <lineage>
        <taxon>unclassified sequences</taxon>
        <taxon>metagenomes</taxon>
        <taxon>ecological metagenomes</taxon>
    </lineage>
</organism>
<keyword evidence="1" id="KW-0812">Transmembrane</keyword>
<protein>
    <submittedName>
        <fullName evidence="2">Uncharacterized protein</fullName>
    </submittedName>
</protein>
<evidence type="ECO:0000256" key="1">
    <source>
        <dbReference type="SAM" id="Phobius"/>
    </source>
</evidence>
<evidence type="ECO:0000313" key="2">
    <source>
        <dbReference type="EMBL" id="SVA20429.1"/>
    </source>
</evidence>
<gene>
    <name evidence="2" type="ORF">METZ01_LOCUS73283</name>
</gene>
<name>A0A381TX55_9ZZZZ</name>
<accession>A0A381TX55</accession>
<reference evidence="2" key="1">
    <citation type="submission" date="2018-05" db="EMBL/GenBank/DDBJ databases">
        <authorList>
            <person name="Lanie J.A."/>
            <person name="Ng W.-L."/>
            <person name="Kazmierczak K.M."/>
            <person name="Andrzejewski T.M."/>
            <person name="Davidsen T.M."/>
            <person name="Wayne K.J."/>
            <person name="Tettelin H."/>
            <person name="Glass J.I."/>
            <person name="Rusch D."/>
            <person name="Podicherti R."/>
            <person name="Tsui H.-C.T."/>
            <person name="Winkler M.E."/>
        </authorList>
    </citation>
    <scope>NUCLEOTIDE SEQUENCE</scope>
</reference>